<keyword evidence="3 7" id="KW-0521">NADP</keyword>
<feature type="binding site" evidence="7">
    <location>
        <position position="188"/>
    </location>
    <ligand>
        <name>NADP(+)</name>
        <dbReference type="ChEBI" id="CHEBI:58349"/>
    </ligand>
</feature>
<dbReference type="CDD" id="cd05333">
    <property type="entry name" value="BKR_SDR_c"/>
    <property type="match status" value="1"/>
</dbReference>
<keyword evidence="8" id="KW-0444">Lipid biosynthesis</keyword>
<dbReference type="FunFam" id="3.40.50.720:FF:000115">
    <property type="entry name" value="3-oxoacyl-[acyl-carrier-protein] reductase FabG"/>
    <property type="match status" value="1"/>
</dbReference>
<dbReference type="Proteomes" id="UP000320496">
    <property type="component" value="Chromosome"/>
</dbReference>
<evidence type="ECO:0000256" key="8">
    <source>
        <dbReference type="RuleBase" id="RU366074"/>
    </source>
</evidence>
<dbReference type="OrthoDB" id="9803333at2"/>
<dbReference type="PROSITE" id="PS00061">
    <property type="entry name" value="ADH_SHORT"/>
    <property type="match status" value="1"/>
</dbReference>
<comment type="similarity">
    <text evidence="2 8">Belongs to the short-chain dehydrogenases/reductases (SDR) family.</text>
</comment>
<dbReference type="NCBIfam" id="TIGR01830">
    <property type="entry name" value="3oxo_ACP_reduc"/>
    <property type="match status" value="1"/>
</dbReference>
<sequence length="250" mass="26818">MRLSGRVALVTGGSRGIGRAIVEALAREGAKVAFVYRSNKDAADQLVADLATDQREAIALQADVANTEEVDKVVTEVLEKWERIDILVNNAGITRDGLLATMEPDNWHSVIETNLTSVYNFCHAVMRPMMSQRSGRIINMSSVSAEFGNQGQVNYAASKGGVQGLTRCLATEIGRRGITVNAIAPGFIVTDMTEAIRNAAESEIKKKVPLRRLGQPDDIAHAVTFLASDEASYITGQVLTIDGGMTLGGI</sequence>
<organism evidence="10 11">
    <name type="scientific">Maioricimonas rarisocia</name>
    <dbReference type="NCBI Taxonomy" id="2528026"/>
    <lineage>
        <taxon>Bacteria</taxon>
        <taxon>Pseudomonadati</taxon>
        <taxon>Planctomycetota</taxon>
        <taxon>Planctomycetia</taxon>
        <taxon>Planctomycetales</taxon>
        <taxon>Planctomycetaceae</taxon>
        <taxon>Maioricimonas</taxon>
    </lineage>
</organism>
<gene>
    <name evidence="10" type="primary">fabG_7</name>
    <name evidence="10" type="ORF">Mal4_40710</name>
</gene>
<dbReference type="UniPathway" id="UPA00094"/>
<dbReference type="PRINTS" id="PR00081">
    <property type="entry name" value="GDHRDH"/>
</dbReference>
<dbReference type="KEGG" id="mri:Mal4_40710"/>
<dbReference type="InterPro" id="IPR020904">
    <property type="entry name" value="Sc_DH/Rdtase_CS"/>
</dbReference>
<dbReference type="AlphaFoldDB" id="A0A517ZB54"/>
<evidence type="ECO:0000256" key="2">
    <source>
        <dbReference type="ARBA" id="ARBA00006484"/>
    </source>
</evidence>
<dbReference type="InterPro" id="IPR011284">
    <property type="entry name" value="3oxo_ACP_reduc"/>
</dbReference>
<comment type="subunit">
    <text evidence="8">Homotetramer.</text>
</comment>
<dbReference type="InterPro" id="IPR002347">
    <property type="entry name" value="SDR_fam"/>
</dbReference>
<dbReference type="GO" id="GO:0006633">
    <property type="term" value="P:fatty acid biosynthetic process"/>
    <property type="evidence" value="ECO:0007669"/>
    <property type="project" value="UniProtKB-UniPathway"/>
</dbReference>
<dbReference type="SUPFAM" id="SSF51735">
    <property type="entry name" value="NAD(P)-binding Rossmann-fold domains"/>
    <property type="match status" value="1"/>
</dbReference>
<accession>A0A517ZB54</accession>
<feature type="binding site" evidence="7">
    <location>
        <begin position="12"/>
        <end position="15"/>
    </location>
    <ligand>
        <name>NADP(+)</name>
        <dbReference type="ChEBI" id="CHEBI:58349"/>
    </ligand>
</feature>
<keyword evidence="8" id="KW-0443">Lipid metabolism</keyword>
<dbReference type="EMBL" id="CP036275">
    <property type="protein sequence ID" value="QDU39724.1"/>
    <property type="molecule type" value="Genomic_DNA"/>
</dbReference>
<evidence type="ECO:0000256" key="6">
    <source>
        <dbReference type="PIRSR" id="PIRSR611284-1"/>
    </source>
</evidence>
<dbReference type="NCBIfam" id="NF005559">
    <property type="entry name" value="PRK07231.1"/>
    <property type="match status" value="1"/>
</dbReference>
<dbReference type="GO" id="GO:0004316">
    <property type="term" value="F:3-oxoacyl-[acyl-carrier-protein] reductase (NADPH) activity"/>
    <property type="evidence" value="ECO:0007669"/>
    <property type="project" value="UniProtKB-UniRule"/>
</dbReference>
<dbReference type="PANTHER" id="PTHR42879:SF2">
    <property type="entry name" value="3-OXOACYL-[ACYL-CARRIER-PROTEIN] REDUCTASE FABG"/>
    <property type="match status" value="1"/>
</dbReference>
<comment type="function">
    <text evidence="1 8">Catalyzes the NADPH-dependent reduction of beta-ketoacyl-ACP substrates to beta-hydroxyacyl-ACP products, the first reductive step in the elongation cycle of fatty acid biosynthesis.</text>
</comment>
<comment type="catalytic activity">
    <reaction evidence="5 8">
        <text>a (3R)-hydroxyacyl-[ACP] + NADP(+) = a 3-oxoacyl-[ACP] + NADPH + H(+)</text>
        <dbReference type="Rhea" id="RHEA:17397"/>
        <dbReference type="Rhea" id="RHEA-COMP:9916"/>
        <dbReference type="Rhea" id="RHEA-COMP:9945"/>
        <dbReference type="ChEBI" id="CHEBI:15378"/>
        <dbReference type="ChEBI" id="CHEBI:57783"/>
        <dbReference type="ChEBI" id="CHEBI:58349"/>
        <dbReference type="ChEBI" id="CHEBI:78776"/>
        <dbReference type="ChEBI" id="CHEBI:78827"/>
        <dbReference type="EC" id="1.1.1.100"/>
    </reaction>
</comment>
<proteinExistence type="inferred from homology"/>
<keyword evidence="8" id="KW-0275">Fatty acid biosynthesis</keyword>
<feature type="active site" description="Proton acceptor" evidence="6">
    <location>
        <position position="155"/>
    </location>
</feature>
<evidence type="ECO:0000256" key="4">
    <source>
        <dbReference type="ARBA" id="ARBA00023002"/>
    </source>
</evidence>
<dbReference type="GO" id="GO:0051287">
    <property type="term" value="F:NAD binding"/>
    <property type="evidence" value="ECO:0007669"/>
    <property type="project" value="UniProtKB-UniRule"/>
</dbReference>
<dbReference type="Pfam" id="PF13561">
    <property type="entry name" value="adh_short_C2"/>
    <property type="match status" value="1"/>
</dbReference>
<dbReference type="RefSeq" id="WP_145370880.1">
    <property type="nucleotide sequence ID" value="NZ_CP036275.1"/>
</dbReference>
<evidence type="ECO:0000313" key="10">
    <source>
        <dbReference type="EMBL" id="QDU39724.1"/>
    </source>
</evidence>
<name>A0A517ZB54_9PLAN</name>
<dbReference type="EC" id="1.1.1.100" evidence="8"/>
<dbReference type="InterPro" id="IPR057326">
    <property type="entry name" value="KR_dom"/>
</dbReference>
<reference evidence="10 11" key="1">
    <citation type="submission" date="2019-02" db="EMBL/GenBank/DDBJ databases">
        <title>Deep-cultivation of Planctomycetes and their phenomic and genomic characterization uncovers novel biology.</title>
        <authorList>
            <person name="Wiegand S."/>
            <person name="Jogler M."/>
            <person name="Boedeker C."/>
            <person name="Pinto D."/>
            <person name="Vollmers J."/>
            <person name="Rivas-Marin E."/>
            <person name="Kohn T."/>
            <person name="Peeters S.H."/>
            <person name="Heuer A."/>
            <person name="Rast P."/>
            <person name="Oberbeckmann S."/>
            <person name="Bunk B."/>
            <person name="Jeske O."/>
            <person name="Meyerdierks A."/>
            <person name="Storesund J.E."/>
            <person name="Kallscheuer N."/>
            <person name="Luecker S."/>
            <person name="Lage O.M."/>
            <person name="Pohl T."/>
            <person name="Merkel B.J."/>
            <person name="Hornburger P."/>
            <person name="Mueller R.-W."/>
            <person name="Bruemmer F."/>
            <person name="Labrenz M."/>
            <person name="Spormann A.M."/>
            <person name="Op den Camp H."/>
            <person name="Overmann J."/>
            <person name="Amann R."/>
            <person name="Jetten M.S.M."/>
            <person name="Mascher T."/>
            <person name="Medema M.H."/>
            <person name="Devos D.P."/>
            <person name="Kaster A.-K."/>
            <person name="Ovreas L."/>
            <person name="Rohde M."/>
            <person name="Galperin M.Y."/>
            <person name="Jogler C."/>
        </authorList>
    </citation>
    <scope>NUCLEOTIDE SEQUENCE [LARGE SCALE GENOMIC DNA]</scope>
    <source>
        <strain evidence="10 11">Mal4</strain>
    </source>
</reference>
<dbReference type="NCBIfam" id="NF009464">
    <property type="entry name" value="PRK12824.1"/>
    <property type="match status" value="1"/>
</dbReference>
<evidence type="ECO:0000256" key="1">
    <source>
        <dbReference type="ARBA" id="ARBA00002607"/>
    </source>
</evidence>
<dbReference type="InterPro" id="IPR036291">
    <property type="entry name" value="NAD(P)-bd_dom_sf"/>
</dbReference>
<feature type="domain" description="Ketoreductase" evidence="9">
    <location>
        <begin position="6"/>
        <end position="186"/>
    </location>
</feature>
<dbReference type="Gene3D" id="3.40.50.720">
    <property type="entry name" value="NAD(P)-binding Rossmann-like Domain"/>
    <property type="match status" value="1"/>
</dbReference>
<evidence type="ECO:0000256" key="7">
    <source>
        <dbReference type="PIRSR" id="PIRSR611284-2"/>
    </source>
</evidence>
<evidence type="ECO:0000313" key="11">
    <source>
        <dbReference type="Proteomes" id="UP000320496"/>
    </source>
</evidence>
<dbReference type="PANTHER" id="PTHR42879">
    <property type="entry name" value="3-OXOACYL-(ACYL-CARRIER-PROTEIN) REDUCTASE"/>
    <property type="match status" value="1"/>
</dbReference>
<keyword evidence="8" id="KW-0276">Fatty acid metabolism</keyword>
<evidence type="ECO:0000256" key="5">
    <source>
        <dbReference type="ARBA" id="ARBA00048508"/>
    </source>
</evidence>
<dbReference type="InterPro" id="IPR050259">
    <property type="entry name" value="SDR"/>
</dbReference>
<evidence type="ECO:0000256" key="3">
    <source>
        <dbReference type="ARBA" id="ARBA00022857"/>
    </source>
</evidence>
<dbReference type="NCBIfam" id="NF009466">
    <property type="entry name" value="PRK12826.1-2"/>
    <property type="match status" value="1"/>
</dbReference>
<keyword evidence="11" id="KW-1185">Reference proteome</keyword>
<keyword evidence="4 8" id="KW-0560">Oxidoreductase</keyword>
<dbReference type="PRINTS" id="PR00080">
    <property type="entry name" value="SDRFAMILY"/>
</dbReference>
<dbReference type="SMART" id="SM00822">
    <property type="entry name" value="PKS_KR"/>
    <property type="match status" value="1"/>
</dbReference>
<feature type="binding site" evidence="7">
    <location>
        <begin position="155"/>
        <end position="159"/>
    </location>
    <ligand>
        <name>NADP(+)</name>
        <dbReference type="ChEBI" id="CHEBI:58349"/>
    </ligand>
</feature>
<feature type="binding site" evidence="7">
    <location>
        <position position="90"/>
    </location>
    <ligand>
        <name>NADP(+)</name>
        <dbReference type="ChEBI" id="CHEBI:58349"/>
    </ligand>
</feature>
<evidence type="ECO:0000259" key="9">
    <source>
        <dbReference type="SMART" id="SM00822"/>
    </source>
</evidence>
<comment type="pathway">
    <text evidence="8">Lipid metabolism; fatty acid biosynthesis.</text>
</comment>
<dbReference type="NCBIfam" id="NF004200">
    <property type="entry name" value="PRK05653.1-5"/>
    <property type="match status" value="1"/>
</dbReference>
<protein>
    <recommendedName>
        <fullName evidence="8">3-oxoacyl-[acyl-carrier-protein] reductase</fullName>
        <ecNumber evidence="8">1.1.1.100</ecNumber>
    </recommendedName>
</protein>